<gene>
    <name evidence="1" type="ORF">BDN72DRAFT_906633</name>
</gene>
<evidence type="ECO:0000313" key="1">
    <source>
        <dbReference type="EMBL" id="TFK58555.1"/>
    </source>
</evidence>
<name>A0ACD2ZYQ3_9AGAR</name>
<proteinExistence type="predicted"/>
<reference evidence="1 2" key="1">
    <citation type="journal article" date="2019" name="Nat. Ecol. Evol.">
        <title>Megaphylogeny resolves global patterns of mushroom evolution.</title>
        <authorList>
            <person name="Varga T."/>
            <person name="Krizsan K."/>
            <person name="Foldi C."/>
            <person name="Dima B."/>
            <person name="Sanchez-Garcia M."/>
            <person name="Sanchez-Ramirez S."/>
            <person name="Szollosi G.J."/>
            <person name="Szarkandi J.G."/>
            <person name="Papp V."/>
            <person name="Albert L."/>
            <person name="Andreopoulos W."/>
            <person name="Angelini C."/>
            <person name="Antonin V."/>
            <person name="Barry K.W."/>
            <person name="Bougher N.L."/>
            <person name="Buchanan P."/>
            <person name="Buyck B."/>
            <person name="Bense V."/>
            <person name="Catcheside P."/>
            <person name="Chovatia M."/>
            <person name="Cooper J."/>
            <person name="Damon W."/>
            <person name="Desjardin D."/>
            <person name="Finy P."/>
            <person name="Geml J."/>
            <person name="Haridas S."/>
            <person name="Hughes K."/>
            <person name="Justo A."/>
            <person name="Karasinski D."/>
            <person name="Kautmanova I."/>
            <person name="Kiss B."/>
            <person name="Kocsube S."/>
            <person name="Kotiranta H."/>
            <person name="LaButti K.M."/>
            <person name="Lechner B.E."/>
            <person name="Liimatainen K."/>
            <person name="Lipzen A."/>
            <person name="Lukacs Z."/>
            <person name="Mihaltcheva S."/>
            <person name="Morgado L.N."/>
            <person name="Niskanen T."/>
            <person name="Noordeloos M.E."/>
            <person name="Ohm R.A."/>
            <person name="Ortiz-Santana B."/>
            <person name="Ovrebo C."/>
            <person name="Racz N."/>
            <person name="Riley R."/>
            <person name="Savchenko A."/>
            <person name="Shiryaev A."/>
            <person name="Soop K."/>
            <person name="Spirin V."/>
            <person name="Szebenyi C."/>
            <person name="Tomsovsky M."/>
            <person name="Tulloss R.E."/>
            <person name="Uehling J."/>
            <person name="Grigoriev I.V."/>
            <person name="Vagvolgyi C."/>
            <person name="Papp T."/>
            <person name="Martin F.M."/>
            <person name="Miettinen O."/>
            <person name="Hibbett D.S."/>
            <person name="Nagy L.G."/>
        </authorList>
    </citation>
    <scope>NUCLEOTIDE SEQUENCE [LARGE SCALE GENOMIC DNA]</scope>
    <source>
        <strain evidence="1 2">NL-1719</strain>
    </source>
</reference>
<protein>
    <submittedName>
        <fullName evidence="1">Uncharacterized protein</fullName>
    </submittedName>
</protein>
<sequence>MSSTTTNNSANNNATTRGRTRALTRTYALANIASRSPSPEAPTSNGRLRKRSARVLSEDEEDHATDNSGDASTTLANSDSSKQPLSSPMEVDDPLSSPVEFLGSPVVLRARKTKLAKAATPPTPKPRRVKRQRRETNLNVKEDHESPIHVDHSTRSTRSMRSTQSSAATTTTPSTTSSSQPSTRPKSSKAKGKERQIHTPSPGIEDIEIEDVEMATATITPPQPVRLGHAHLRKRVEVSLPIFPKSLAKKYVPLSSLPSSSAHLLPARVTDDIFMTSTNIPSSKKATFCDFSPFVSSPTPPPAEMVLKTYKKHALMPLTPEGSDSESLTPPEEPTEHARPFDGYPWWLKALEQRLNGLQIHINNMDLKQVCEETFSENYEGLHKVHTFTQIDNFVVMGNINTSNFHIPNDKTYIALAGRDNAVVVLTPGMVTSSSVIRAGPAPSKGGMEAARNKNICIAPLSSALRKTIATLSDIMNVTTLQGPVKPDYGLIFQTLPQKKVVFEDNQSAQKSNGAFDLQNKLNQMFKHNAASSSPATTPNGVPIPPSSAPTPSTSSLQPSRFIKTVQTNTGPIGMDYPMYQPCEAVIPIYDGRASTGTPFTFTYDDFANLKQRRRYEGGLFDLAHEDLVVFVILMNSKVQSTS</sequence>
<evidence type="ECO:0000313" key="2">
    <source>
        <dbReference type="Proteomes" id="UP000308600"/>
    </source>
</evidence>
<organism evidence="1 2">
    <name type="scientific">Pluteus cervinus</name>
    <dbReference type="NCBI Taxonomy" id="181527"/>
    <lineage>
        <taxon>Eukaryota</taxon>
        <taxon>Fungi</taxon>
        <taxon>Dikarya</taxon>
        <taxon>Basidiomycota</taxon>
        <taxon>Agaricomycotina</taxon>
        <taxon>Agaricomycetes</taxon>
        <taxon>Agaricomycetidae</taxon>
        <taxon>Agaricales</taxon>
        <taxon>Pluteineae</taxon>
        <taxon>Pluteaceae</taxon>
        <taxon>Pluteus</taxon>
    </lineage>
</organism>
<dbReference type="Proteomes" id="UP000308600">
    <property type="component" value="Unassembled WGS sequence"/>
</dbReference>
<keyword evidence="2" id="KW-1185">Reference proteome</keyword>
<accession>A0ACD2ZYQ3</accession>
<dbReference type="EMBL" id="ML209303">
    <property type="protein sequence ID" value="TFK58555.1"/>
    <property type="molecule type" value="Genomic_DNA"/>
</dbReference>